<evidence type="ECO:0000256" key="1">
    <source>
        <dbReference type="ARBA" id="ARBA00004117"/>
    </source>
</evidence>
<keyword evidence="8" id="KW-0282">Flagellum</keyword>
<evidence type="ECO:0000256" key="3">
    <source>
        <dbReference type="ARBA" id="ARBA00023143"/>
    </source>
</evidence>
<sequence length="241" mass="26190">MENAGYIALSRQMVLRREMDVIANNMANLNTPAYKGESMLFVEYLEKTDSGEKMSFVQDIGLVRNLTEGNLSATDNPLDTAISGDAYYEVETPLGPRYTRNGAFRLNAEGELITVNGDKVLGDGGNPITLPPNSRDVTITRDGTVSTDQGPAGKIRLARFENEQALIKQANGLYEADGQDALPAEGSEVVQGMVEDSNVAGIIEMTKMIATVRSYSSTGRMVNNEHERLRRAIQALGSPAR</sequence>
<name>A0A967EXX8_9PROT</name>
<dbReference type="EMBL" id="JAAQPH010000009">
    <property type="protein sequence ID" value="NIA69452.1"/>
    <property type="molecule type" value="Genomic_DNA"/>
</dbReference>
<comment type="caution">
    <text evidence="8">The sequence shown here is derived from an EMBL/GenBank/DDBJ whole genome shotgun (WGS) entry which is preliminary data.</text>
</comment>
<accession>A0A967EXX8</accession>
<dbReference type="SUPFAM" id="SSF117143">
    <property type="entry name" value="Flagellar hook protein flgE"/>
    <property type="match status" value="1"/>
</dbReference>
<organism evidence="8 9">
    <name type="scientific">Pelagibius litoralis</name>
    <dbReference type="NCBI Taxonomy" id="374515"/>
    <lineage>
        <taxon>Bacteria</taxon>
        <taxon>Pseudomonadati</taxon>
        <taxon>Pseudomonadota</taxon>
        <taxon>Alphaproteobacteria</taxon>
        <taxon>Rhodospirillales</taxon>
        <taxon>Rhodovibrionaceae</taxon>
        <taxon>Pelagibius</taxon>
    </lineage>
</organism>
<dbReference type="PROSITE" id="PS00588">
    <property type="entry name" value="FLAGELLA_BB_ROD"/>
    <property type="match status" value="1"/>
</dbReference>
<evidence type="ECO:0000256" key="4">
    <source>
        <dbReference type="RuleBase" id="RU362116"/>
    </source>
</evidence>
<dbReference type="Pfam" id="PF00460">
    <property type="entry name" value="Flg_bb_rod"/>
    <property type="match status" value="1"/>
</dbReference>
<keyword evidence="8" id="KW-0969">Cilium</keyword>
<dbReference type="Proteomes" id="UP000761264">
    <property type="component" value="Unassembled WGS sequence"/>
</dbReference>
<dbReference type="InterPro" id="IPR037925">
    <property type="entry name" value="FlgE/F/G-like"/>
</dbReference>
<dbReference type="InterPro" id="IPR053967">
    <property type="entry name" value="LlgE_F_G-like_D1"/>
</dbReference>
<dbReference type="InterPro" id="IPR010930">
    <property type="entry name" value="Flg_bb/hook_C_dom"/>
</dbReference>
<reference evidence="8" key="1">
    <citation type="submission" date="2020-03" db="EMBL/GenBank/DDBJ databases">
        <title>Genome of Pelagibius litoralis DSM 21314T.</title>
        <authorList>
            <person name="Wang G."/>
        </authorList>
    </citation>
    <scope>NUCLEOTIDE SEQUENCE</scope>
    <source>
        <strain evidence="8">DSM 21314</strain>
    </source>
</reference>
<dbReference type="AlphaFoldDB" id="A0A967EXX8"/>
<gene>
    <name evidence="8" type="primary">flgF</name>
    <name evidence="8" type="ORF">HBA54_12700</name>
</gene>
<protein>
    <recommendedName>
        <fullName evidence="4">Flagellar basal-body rod protein FlgF</fullName>
    </recommendedName>
</protein>
<evidence type="ECO:0000259" key="7">
    <source>
        <dbReference type="Pfam" id="PF22692"/>
    </source>
</evidence>
<feature type="domain" description="Flagellar hook protein FlgE/F/G-like D1" evidence="7">
    <location>
        <begin position="81"/>
        <end position="146"/>
    </location>
</feature>
<keyword evidence="3 4" id="KW-0975">Bacterial flagellum</keyword>
<dbReference type="GO" id="GO:0030694">
    <property type="term" value="C:bacterial-type flagellum basal body, rod"/>
    <property type="evidence" value="ECO:0007669"/>
    <property type="project" value="UniProtKB-UniRule"/>
</dbReference>
<dbReference type="InterPro" id="IPR019776">
    <property type="entry name" value="Flagellar_basal_body_rod_CS"/>
</dbReference>
<dbReference type="GO" id="GO:0071978">
    <property type="term" value="P:bacterial-type flagellum-dependent swarming motility"/>
    <property type="evidence" value="ECO:0007669"/>
    <property type="project" value="TreeGrafter"/>
</dbReference>
<comment type="subcellular location">
    <subcellularLocation>
        <location evidence="1 4">Bacterial flagellum basal body</location>
    </subcellularLocation>
</comment>
<comment type="subunit">
    <text evidence="4">The basal body constitutes a major portion of the flagellar organelle and consists of five rings (E,L,P,S, and M) mounted on a central rod. The rod consists of about 26 subunits of FlgG in the distal portion, and FlgB, FlgC and FlgF are thought to build up the proximal portion of the rod with about 6 subunits each.</text>
</comment>
<dbReference type="RefSeq" id="WP_167225084.1">
    <property type="nucleotide sequence ID" value="NZ_JAAQPH010000009.1"/>
</dbReference>
<evidence type="ECO:0000313" key="9">
    <source>
        <dbReference type="Proteomes" id="UP000761264"/>
    </source>
</evidence>
<dbReference type="Pfam" id="PF22692">
    <property type="entry name" value="LlgE_F_G_D1"/>
    <property type="match status" value="1"/>
</dbReference>
<dbReference type="NCBIfam" id="TIGR02490">
    <property type="entry name" value="flgF"/>
    <property type="match status" value="1"/>
</dbReference>
<evidence type="ECO:0000313" key="8">
    <source>
        <dbReference type="EMBL" id="NIA69452.1"/>
    </source>
</evidence>
<evidence type="ECO:0000259" key="5">
    <source>
        <dbReference type="Pfam" id="PF00460"/>
    </source>
</evidence>
<dbReference type="Pfam" id="PF06429">
    <property type="entry name" value="Flg_bbr_C"/>
    <property type="match status" value="1"/>
</dbReference>
<evidence type="ECO:0000259" key="6">
    <source>
        <dbReference type="Pfam" id="PF06429"/>
    </source>
</evidence>
<evidence type="ECO:0000256" key="2">
    <source>
        <dbReference type="ARBA" id="ARBA00009677"/>
    </source>
</evidence>
<dbReference type="InterPro" id="IPR001444">
    <property type="entry name" value="Flag_bb_rod_N"/>
</dbReference>
<keyword evidence="8" id="KW-0966">Cell projection</keyword>
<comment type="similarity">
    <text evidence="2 4">Belongs to the flagella basal body rod proteins family.</text>
</comment>
<feature type="domain" description="Flagellar basal body rod protein N-terminal" evidence="5">
    <location>
        <begin position="6"/>
        <end position="35"/>
    </location>
</feature>
<dbReference type="PANTHER" id="PTHR30435:SF19">
    <property type="entry name" value="FLAGELLAR BASAL-BODY ROD PROTEIN FLGG"/>
    <property type="match status" value="1"/>
</dbReference>
<dbReference type="NCBIfam" id="TIGR03506">
    <property type="entry name" value="FlgEFG_subfam"/>
    <property type="match status" value="1"/>
</dbReference>
<proteinExistence type="inferred from homology"/>
<dbReference type="InterPro" id="IPR012836">
    <property type="entry name" value="FlgF"/>
</dbReference>
<dbReference type="InterPro" id="IPR020013">
    <property type="entry name" value="Flagellar_FlgE/F/G"/>
</dbReference>
<keyword evidence="9" id="KW-1185">Reference proteome</keyword>
<feature type="domain" description="Flagellar basal-body/hook protein C-terminal" evidence="6">
    <location>
        <begin position="190"/>
        <end position="234"/>
    </location>
</feature>
<dbReference type="PANTHER" id="PTHR30435">
    <property type="entry name" value="FLAGELLAR PROTEIN"/>
    <property type="match status" value="1"/>
</dbReference>